<evidence type="ECO:0000259" key="4">
    <source>
        <dbReference type="PROSITE" id="PS50043"/>
    </source>
</evidence>
<dbReference type="PANTHER" id="PTHR44688">
    <property type="entry name" value="DNA-BINDING TRANSCRIPTIONAL ACTIVATOR DEVR_DOSR"/>
    <property type="match status" value="1"/>
</dbReference>
<dbReference type="InterPro" id="IPR016032">
    <property type="entry name" value="Sig_transdc_resp-reg_C-effctor"/>
</dbReference>
<evidence type="ECO:0000313" key="6">
    <source>
        <dbReference type="Proteomes" id="UP000076976"/>
    </source>
</evidence>
<reference evidence="5 6" key="1">
    <citation type="submission" date="2016-01" db="EMBL/GenBank/DDBJ databases">
        <title>Janibacter melonis strain CD11_4 genome sequencing and assembly.</title>
        <authorList>
            <person name="Nair G.R."/>
            <person name="Kaur G."/>
            <person name="Chander A.M."/>
            <person name="Mayilraj S."/>
        </authorList>
    </citation>
    <scope>NUCLEOTIDE SEQUENCE [LARGE SCALE GENOMIC DNA]</scope>
    <source>
        <strain evidence="5 6">CD11-4</strain>
    </source>
</reference>
<gene>
    <name evidence="5" type="ORF">AWH69_01045</name>
</gene>
<dbReference type="GO" id="GO:0006355">
    <property type="term" value="P:regulation of DNA-templated transcription"/>
    <property type="evidence" value="ECO:0007669"/>
    <property type="project" value="InterPro"/>
</dbReference>
<keyword evidence="3" id="KW-0804">Transcription</keyword>
<dbReference type="Proteomes" id="UP000076976">
    <property type="component" value="Unassembled WGS sequence"/>
</dbReference>
<dbReference type="SMART" id="SM00421">
    <property type="entry name" value="HTH_LUXR"/>
    <property type="match status" value="1"/>
</dbReference>
<proteinExistence type="predicted"/>
<name>A0A176QFG3_9MICO</name>
<feature type="domain" description="HTH luxR-type" evidence="4">
    <location>
        <begin position="192"/>
        <end position="257"/>
    </location>
</feature>
<protein>
    <recommendedName>
        <fullName evidence="4">HTH luxR-type domain-containing protein</fullName>
    </recommendedName>
</protein>
<accession>A0A176QFG3</accession>
<dbReference type="InterPro" id="IPR000792">
    <property type="entry name" value="Tscrpt_reg_LuxR_C"/>
</dbReference>
<keyword evidence="6" id="KW-1185">Reference proteome</keyword>
<dbReference type="PROSITE" id="PS50043">
    <property type="entry name" value="HTH_LUXR_2"/>
    <property type="match status" value="1"/>
</dbReference>
<dbReference type="PRINTS" id="PR00038">
    <property type="entry name" value="HTHLUXR"/>
</dbReference>
<sequence length="273" mass="29934">MVADPYARRAALVRETAEIAHAVVDGDDVGPDLLALLARHVGADTTTLSVDLGLDLVHPVPRVLVHGDDLTETERARWRELLPTHPYARYLASRPTLTTRMTQCVVPEDVWGSQVYEELLAPRGMRYQAAATLGSGPTTMTLVCLWRETHDFDDAALEVVEGVRAAVHDAVLLRRRLVGLADPAQPRSDWSGGPDEVRLTPRQLEVVVLVAHGLTNAQIGRRLAISERTVRKHVEDLFERVGCTSRSQLAAWWSRGGAFATSTDPPAAPILEP</sequence>
<comment type="caution">
    <text evidence="5">The sequence shown here is derived from an EMBL/GenBank/DDBJ whole genome shotgun (WGS) entry which is preliminary data.</text>
</comment>
<evidence type="ECO:0000256" key="2">
    <source>
        <dbReference type="ARBA" id="ARBA00023125"/>
    </source>
</evidence>
<evidence type="ECO:0000256" key="1">
    <source>
        <dbReference type="ARBA" id="ARBA00023015"/>
    </source>
</evidence>
<dbReference type="PANTHER" id="PTHR44688:SF16">
    <property type="entry name" value="DNA-BINDING TRANSCRIPTIONAL ACTIVATOR DEVR_DOSR"/>
    <property type="match status" value="1"/>
</dbReference>
<evidence type="ECO:0000313" key="5">
    <source>
        <dbReference type="EMBL" id="OAB88430.1"/>
    </source>
</evidence>
<dbReference type="EMBL" id="LQZG01000001">
    <property type="protein sequence ID" value="OAB88430.1"/>
    <property type="molecule type" value="Genomic_DNA"/>
</dbReference>
<dbReference type="SUPFAM" id="SSF46894">
    <property type="entry name" value="C-terminal effector domain of the bipartite response regulators"/>
    <property type="match status" value="1"/>
</dbReference>
<dbReference type="InterPro" id="IPR036388">
    <property type="entry name" value="WH-like_DNA-bd_sf"/>
</dbReference>
<dbReference type="Gene3D" id="1.10.10.10">
    <property type="entry name" value="Winged helix-like DNA-binding domain superfamily/Winged helix DNA-binding domain"/>
    <property type="match status" value="1"/>
</dbReference>
<dbReference type="CDD" id="cd06170">
    <property type="entry name" value="LuxR_C_like"/>
    <property type="match status" value="1"/>
</dbReference>
<evidence type="ECO:0000256" key="3">
    <source>
        <dbReference type="ARBA" id="ARBA00023163"/>
    </source>
</evidence>
<dbReference type="AlphaFoldDB" id="A0A176QFG3"/>
<dbReference type="GO" id="GO:0003677">
    <property type="term" value="F:DNA binding"/>
    <property type="evidence" value="ECO:0007669"/>
    <property type="project" value="UniProtKB-KW"/>
</dbReference>
<dbReference type="RefSeq" id="WP_068270178.1">
    <property type="nucleotide sequence ID" value="NZ_LQZG01000001.1"/>
</dbReference>
<dbReference type="STRING" id="262209.AWH69_01045"/>
<keyword evidence="2" id="KW-0238">DNA-binding</keyword>
<organism evidence="5 6">
    <name type="scientific">Janibacter melonis</name>
    <dbReference type="NCBI Taxonomy" id="262209"/>
    <lineage>
        <taxon>Bacteria</taxon>
        <taxon>Bacillati</taxon>
        <taxon>Actinomycetota</taxon>
        <taxon>Actinomycetes</taxon>
        <taxon>Micrococcales</taxon>
        <taxon>Intrasporangiaceae</taxon>
        <taxon>Janibacter</taxon>
    </lineage>
</organism>
<keyword evidence="1" id="KW-0805">Transcription regulation</keyword>
<dbReference type="Pfam" id="PF00196">
    <property type="entry name" value="GerE"/>
    <property type="match status" value="1"/>
</dbReference>